<dbReference type="Proteomes" id="UP000709295">
    <property type="component" value="Unassembled WGS sequence"/>
</dbReference>
<protein>
    <submittedName>
        <fullName evidence="1">Uncharacterized protein</fullName>
    </submittedName>
</protein>
<dbReference type="EMBL" id="JAENGY010002537">
    <property type="protein sequence ID" value="KAG6943914.1"/>
    <property type="molecule type" value="Genomic_DNA"/>
</dbReference>
<sequence>MLQVTISMTCGAFRTASYSCRCYRLNLKKTGAHRAKGAVPLIGCASHRFNLALKGYLQYDDELIAKGPRADIQAAEDQGQRILYSISHPAVAE</sequence>
<gene>
    <name evidence="1" type="ORF">JG688_00017364</name>
</gene>
<accession>A0A8J5MBT5</accession>
<evidence type="ECO:0000313" key="1">
    <source>
        <dbReference type="EMBL" id="KAG6943914.1"/>
    </source>
</evidence>
<name>A0A8J5MBT5_9STRA</name>
<evidence type="ECO:0000313" key="2">
    <source>
        <dbReference type="Proteomes" id="UP000709295"/>
    </source>
</evidence>
<dbReference type="AlphaFoldDB" id="A0A8J5MBT5"/>
<keyword evidence="2" id="KW-1185">Reference proteome</keyword>
<organism evidence="1 2">
    <name type="scientific">Phytophthora aleatoria</name>
    <dbReference type="NCBI Taxonomy" id="2496075"/>
    <lineage>
        <taxon>Eukaryota</taxon>
        <taxon>Sar</taxon>
        <taxon>Stramenopiles</taxon>
        <taxon>Oomycota</taxon>
        <taxon>Peronosporomycetes</taxon>
        <taxon>Peronosporales</taxon>
        <taxon>Peronosporaceae</taxon>
        <taxon>Phytophthora</taxon>
    </lineage>
</organism>
<reference evidence="1" key="1">
    <citation type="submission" date="2021-01" db="EMBL/GenBank/DDBJ databases">
        <title>Phytophthora aleatoria, a newly-described species from Pinus radiata is distinct from Phytophthora cactorum isolates based on comparative genomics.</title>
        <authorList>
            <person name="Mcdougal R."/>
            <person name="Panda P."/>
            <person name="Williams N."/>
            <person name="Studholme D.J."/>
        </authorList>
    </citation>
    <scope>NUCLEOTIDE SEQUENCE</scope>
    <source>
        <strain evidence="1">NZFS 4037</strain>
    </source>
</reference>
<comment type="caution">
    <text evidence="1">The sequence shown here is derived from an EMBL/GenBank/DDBJ whole genome shotgun (WGS) entry which is preliminary data.</text>
</comment>
<proteinExistence type="predicted"/>